<sequence>MARHRGKNMMKQPIRAWKGRSFMIIGFLIACIVGILINVKVSKSKPEFEPESKLMEKLLRDVNSLKKKTMSIPTPTQNCHFATSQGRRSYQEDRVTCDLNFTIPLSGGGDIEEVRIGAVAVFDGHIGSSASNMAARIFLDKFMVNLNNNSIEQSSDLKEILKSSLVAVEYHLYAGSTAVVALIYNNHVLVANVGDSKAFLCSQKEISHEDGAASLGGLLVKELTSDHNAHRLDEKARVEASGGVFKSIPDYLPLLMGHFPMTRAIGDVPLKRYGIIADPEVTDWLSLTSKDVFLVVASDGIFESVTPQAVCDFLNEVEDYSDPSLVARQLIEKAYLEGSNDNLSVVLVPLGSRDLL</sequence>
<gene>
    <name evidence="3" type="ORF">H5410_039160</name>
</gene>
<protein>
    <recommendedName>
        <fullName evidence="2">PPM-type phosphatase domain-containing protein</fullName>
    </recommendedName>
</protein>
<dbReference type="GO" id="GO:0004722">
    <property type="term" value="F:protein serine/threonine phosphatase activity"/>
    <property type="evidence" value="ECO:0007669"/>
    <property type="project" value="InterPro"/>
</dbReference>
<dbReference type="PANTHER" id="PTHR47992">
    <property type="entry name" value="PROTEIN PHOSPHATASE"/>
    <property type="match status" value="1"/>
</dbReference>
<keyword evidence="1" id="KW-0812">Transmembrane</keyword>
<name>A0A9J5YE89_SOLCO</name>
<dbReference type="Pfam" id="PF00481">
    <property type="entry name" value="PP2C"/>
    <property type="match status" value="1"/>
</dbReference>
<comment type="caution">
    <text evidence="3">The sequence shown here is derived from an EMBL/GenBank/DDBJ whole genome shotgun (WGS) entry which is preliminary data.</text>
</comment>
<keyword evidence="1" id="KW-1133">Transmembrane helix</keyword>
<dbReference type="AlphaFoldDB" id="A0A9J5YE89"/>
<dbReference type="PROSITE" id="PS51257">
    <property type="entry name" value="PROKAR_LIPOPROTEIN"/>
    <property type="match status" value="1"/>
</dbReference>
<evidence type="ECO:0000256" key="1">
    <source>
        <dbReference type="SAM" id="Phobius"/>
    </source>
</evidence>
<dbReference type="SUPFAM" id="SSF81606">
    <property type="entry name" value="PP2C-like"/>
    <property type="match status" value="1"/>
</dbReference>
<dbReference type="PROSITE" id="PS51746">
    <property type="entry name" value="PPM_2"/>
    <property type="match status" value="1"/>
</dbReference>
<keyword evidence="4" id="KW-1185">Reference proteome</keyword>
<reference evidence="3 4" key="1">
    <citation type="submission" date="2020-09" db="EMBL/GenBank/DDBJ databases">
        <title>De no assembly of potato wild relative species, Solanum commersonii.</title>
        <authorList>
            <person name="Cho K."/>
        </authorList>
    </citation>
    <scope>NUCLEOTIDE SEQUENCE [LARGE SCALE GENOMIC DNA]</scope>
    <source>
        <strain evidence="3">LZ3.2</strain>
        <tissue evidence="3">Leaf</tissue>
    </source>
</reference>
<evidence type="ECO:0000313" key="3">
    <source>
        <dbReference type="EMBL" id="KAG5597928.1"/>
    </source>
</evidence>
<dbReference type="CDD" id="cd00143">
    <property type="entry name" value="PP2Cc"/>
    <property type="match status" value="1"/>
</dbReference>
<dbReference type="Proteomes" id="UP000824120">
    <property type="component" value="Chromosome 7"/>
</dbReference>
<organism evidence="3 4">
    <name type="scientific">Solanum commersonii</name>
    <name type="common">Commerson's wild potato</name>
    <name type="synonym">Commerson's nightshade</name>
    <dbReference type="NCBI Taxonomy" id="4109"/>
    <lineage>
        <taxon>Eukaryota</taxon>
        <taxon>Viridiplantae</taxon>
        <taxon>Streptophyta</taxon>
        <taxon>Embryophyta</taxon>
        <taxon>Tracheophyta</taxon>
        <taxon>Spermatophyta</taxon>
        <taxon>Magnoliopsida</taxon>
        <taxon>eudicotyledons</taxon>
        <taxon>Gunneridae</taxon>
        <taxon>Pentapetalae</taxon>
        <taxon>asterids</taxon>
        <taxon>lamiids</taxon>
        <taxon>Solanales</taxon>
        <taxon>Solanaceae</taxon>
        <taxon>Solanoideae</taxon>
        <taxon>Solaneae</taxon>
        <taxon>Solanum</taxon>
    </lineage>
</organism>
<evidence type="ECO:0000259" key="2">
    <source>
        <dbReference type="PROSITE" id="PS51746"/>
    </source>
</evidence>
<dbReference type="Gene3D" id="3.60.40.10">
    <property type="entry name" value="PPM-type phosphatase domain"/>
    <property type="match status" value="1"/>
</dbReference>
<proteinExistence type="predicted"/>
<dbReference type="InterPro" id="IPR036457">
    <property type="entry name" value="PPM-type-like_dom_sf"/>
</dbReference>
<dbReference type="OrthoDB" id="416093at2759"/>
<dbReference type="EMBL" id="JACXVP010000007">
    <property type="protein sequence ID" value="KAG5597928.1"/>
    <property type="molecule type" value="Genomic_DNA"/>
</dbReference>
<dbReference type="InterPro" id="IPR015655">
    <property type="entry name" value="PP2C"/>
</dbReference>
<feature type="domain" description="PPM-type phosphatase" evidence="2">
    <location>
        <begin position="78"/>
        <end position="350"/>
    </location>
</feature>
<accession>A0A9J5YE89</accession>
<feature type="transmembrane region" description="Helical" evidence="1">
    <location>
        <begin position="21"/>
        <end position="39"/>
    </location>
</feature>
<keyword evidence="1" id="KW-0472">Membrane</keyword>
<evidence type="ECO:0000313" key="4">
    <source>
        <dbReference type="Proteomes" id="UP000824120"/>
    </source>
</evidence>
<dbReference type="InterPro" id="IPR001932">
    <property type="entry name" value="PPM-type_phosphatase-like_dom"/>
</dbReference>
<dbReference type="SMART" id="SM00332">
    <property type="entry name" value="PP2Cc"/>
    <property type="match status" value="1"/>
</dbReference>